<evidence type="ECO:0000313" key="2">
    <source>
        <dbReference type="EMBL" id="MPC45134.1"/>
    </source>
</evidence>
<dbReference type="AlphaFoldDB" id="A0A5B7FL30"/>
<evidence type="ECO:0000313" key="3">
    <source>
        <dbReference type="Proteomes" id="UP000324222"/>
    </source>
</evidence>
<protein>
    <submittedName>
        <fullName evidence="2">Uncharacterized protein</fullName>
    </submittedName>
</protein>
<sequence>MVDKWTRLTTQELKGGRKESGGYLVPRQRKDRKESCISPEDREMQALGTRGSCTREKYLGTSILCLDREKKEVWGLGSVSPEKRRGGQCLSWLLSLPMYPLGLRGILYVQQNSSGQDNKQPSMDMGALCQLMQSNTFEEALCPRRVEPDRSTVLLQQGGLILHQHLLGCGNSQE</sequence>
<proteinExistence type="predicted"/>
<organism evidence="2 3">
    <name type="scientific">Portunus trituberculatus</name>
    <name type="common">Swimming crab</name>
    <name type="synonym">Neptunus trituberculatus</name>
    <dbReference type="NCBI Taxonomy" id="210409"/>
    <lineage>
        <taxon>Eukaryota</taxon>
        <taxon>Metazoa</taxon>
        <taxon>Ecdysozoa</taxon>
        <taxon>Arthropoda</taxon>
        <taxon>Crustacea</taxon>
        <taxon>Multicrustacea</taxon>
        <taxon>Malacostraca</taxon>
        <taxon>Eumalacostraca</taxon>
        <taxon>Eucarida</taxon>
        <taxon>Decapoda</taxon>
        <taxon>Pleocyemata</taxon>
        <taxon>Brachyura</taxon>
        <taxon>Eubrachyura</taxon>
        <taxon>Portunoidea</taxon>
        <taxon>Portunidae</taxon>
        <taxon>Portuninae</taxon>
        <taxon>Portunus</taxon>
    </lineage>
</organism>
<gene>
    <name evidence="2" type="ORF">E2C01_038819</name>
</gene>
<reference evidence="2 3" key="1">
    <citation type="submission" date="2019-05" db="EMBL/GenBank/DDBJ databases">
        <title>Another draft genome of Portunus trituberculatus and its Hox gene families provides insights of decapod evolution.</title>
        <authorList>
            <person name="Jeong J.-H."/>
            <person name="Song I."/>
            <person name="Kim S."/>
            <person name="Choi T."/>
            <person name="Kim D."/>
            <person name="Ryu S."/>
            <person name="Kim W."/>
        </authorList>
    </citation>
    <scope>NUCLEOTIDE SEQUENCE [LARGE SCALE GENOMIC DNA]</scope>
    <source>
        <tissue evidence="2">Muscle</tissue>
    </source>
</reference>
<dbReference type="Proteomes" id="UP000324222">
    <property type="component" value="Unassembled WGS sequence"/>
</dbReference>
<name>A0A5B7FL30_PORTR</name>
<evidence type="ECO:0000256" key="1">
    <source>
        <dbReference type="SAM" id="MobiDB-lite"/>
    </source>
</evidence>
<comment type="caution">
    <text evidence="2">The sequence shown here is derived from an EMBL/GenBank/DDBJ whole genome shotgun (WGS) entry which is preliminary data.</text>
</comment>
<dbReference type="EMBL" id="VSRR010006585">
    <property type="protein sequence ID" value="MPC45134.1"/>
    <property type="molecule type" value="Genomic_DNA"/>
</dbReference>
<feature type="region of interest" description="Disordered" evidence="1">
    <location>
        <begin position="16"/>
        <end position="39"/>
    </location>
</feature>
<accession>A0A5B7FL30</accession>
<keyword evidence="3" id="KW-1185">Reference proteome</keyword>